<keyword evidence="8" id="KW-1185">Reference proteome</keyword>
<proteinExistence type="predicted"/>
<dbReference type="PROSITE" id="PS01359">
    <property type="entry name" value="ZF_PHD_1"/>
    <property type="match status" value="1"/>
</dbReference>
<dbReference type="GO" id="GO:0032221">
    <property type="term" value="C:Rpd3S complex"/>
    <property type="evidence" value="ECO:0007669"/>
    <property type="project" value="TreeGrafter"/>
</dbReference>
<feature type="compositionally biased region" description="Polar residues" evidence="5">
    <location>
        <begin position="24"/>
        <end position="56"/>
    </location>
</feature>
<keyword evidence="2 4" id="KW-0863">Zinc-finger</keyword>
<evidence type="ECO:0000256" key="1">
    <source>
        <dbReference type="ARBA" id="ARBA00022723"/>
    </source>
</evidence>
<name>A0A7H9HK42_9SACH</name>
<evidence type="ECO:0000256" key="5">
    <source>
        <dbReference type="SAM" id="MobiDB-lite"/>
    </source>
</evidence>
<sequence length="696" mass="79507">MKSNLEPAKPSENVGDEINEKESLSSSSFKTPNNVRMCQTESNDGGSRSDSPSGLNSRRPRRSASQKVDYDLKKRRIIPSDDYSVKYRARNQSSSSLEKNRDDSEGDGFDGEEETSFKSVIECDEEGNVIQMNEPEKINDAINGATGLPLSQGPPEKVKKEYLWNYKRALSSPNSFVSLSSSEDKAGLELKIYRPKLKTEKSETITRLSSLRQRVLPKDIYKEERDKYIKPEYENASKKDPEYHPSAHIKIKATVSKDSKTKLFGQNSITHLVATTAAGNSRGSTPAQEVENDDFCSSCLQSGSFLCCDTCPKSFHFLCLNPPLDPDNLPEGDWSCTQCTFKQKYPNLSQVKKVEKQFIGTEVPLNARLFGKLLFQLEATNPRQFKLPQSIKDTFQHVRTGSRTQYCDEREKEQLSEKQLFGSPYGQCVTKQDTYNPDIHIDQDTGKLLVCYRCGTSKMGTWDNPEKSRLIMRCDYCKTPWHLDCVPHVPRASLKNLGTNWKCPLHAPTKESFHKQRRLARGQKYLEPQQSCGFKNDGEIDIILDEISAPPSRGMMESFKRDGDFPPISILREKSIKLDFLDKVFQAKKVQRENDFKSQERLIDKLVTSHERNKKNENNSLDEILSFLYFTVSGTPNLKKLWDFKELCKVAEQQSIEQELKEDRMTNEELKQLVTLKKLLESKPKEDILKILNLNE</sequence>
<dbReference type="Proteomes" id="UP000510647">
    <property type="component" value="Chromosome 1"/>
</dbReference>
<evidence type="ECO:0000313" key="7">
    <source>
        <dbReference type="EMBL" id="QLQ78218.1"/>
    </source>
</evidence>
<feature type="region of interest" description="Disordered" evidence="5">
    <location>
        <begin position="1"/>
        <end position="125"/>
    </location>
</feature>
<dbReference type="PROSITE" id="PS50016">
    <property type="entry name" value="ZF_PHD_2"/>
    <property type="match status" value="1"/>
</dbReference>
<dbReference type="Pfam" id="PF00628">
    <property type="entry name" value="PHD"/>
    <property type="match status" value="1"/>
</dbReference>
<feature type="domain" description="PHD-type" evidence="6">
    <location>
        <begin position="293"/>
        <end position="342"/>
    </location>
</feature>
<evidence type="ECO:0000259" key="6">
    <source>
        <dbReference type="PROSITE" id="PS50016"/>
    </source>
</evidence>
<feature type="compositionally biased region" description="Acidic residues" evidence="5">
    <location>
        <begin position="104"/>
        <end position="114"/>
    </location>
</feature>
<dbReference type="AlphaFoldDB" id="A0A7H9HK42"/>
<gene>
    <name evidence="7" type="ORF">HG537_0A04650</name>
</gene>
<accession>A0A7H9HK42</accession>
<dbReference type="EMBL" id="CP059267">
    <property type="protein sequence ID" value="QLQ78218.1"/>
    <property type="molecule type" value="Genomic_DNA"/>
</dbReference>
<evidence type="ECO:0000313" key="8">
    <source>
        <dbReference type="Proteomes" id="UP000510647"/>
    </source>
</evidence>
<dbReference type="SMART" id="SM00249">
    <property type="entry name" value="PHD"/>
    <property type="match status" value="2"/>
</dbReference>
<dbReference type="Gene3D" id="3.30.40.10">
    <property type="entry name" value="Zinc/RING finger domain, C3HC4 (zinc finger)"/>
    <property type="match status" value="2"/>
</dbReference>
<reference evidence="7 8" key="1">
    <citation type="submission" date="2020-06" db="EMBL/GenBank/DDBJ databases">
        <title>The yeast mating-type switching endonuclease HO is a domesticated member of an unorthodox homing genetic element family.</title>
        <authorList>
            <person name="Coughlan A.Y."/>
            <person name="Lombardi L."/>
            <person name="Braun-Galleani S."/>
            <person name="Martos A.R."/>
            <person name="Galeote V."/>
            <person name="Bigey F."/>
            <person name="Dequin S."/>
            <person name="Byrne K.P."/>
            <person name="Wolfe K.H."/>
        </authorList>
    </citation>
    <scope>NUCLEOTIDE SEQUENCE [LARGE SCALE GENOMIC DNA]</scope>
    <source>
        <strain evidence="7 8">CBS2947</strain>
    </source>
</reference>
<keyword evidence="1" id="KW-0479">Metal-binding</keyword>
<dbReference type="SUPFAM" id="SSF57903">
    <property type="entry name" value="FYVE/PHD zinc finger"/>
    <property type="match status" value="2"/>
</dbReference>
<dbReference type="InterPro" id="IPR013083">
    <property type="entry name" value="Znf_RING/FYVE/PHD"/>
</dbReference>
<dbReference type="PANTHER" id="PTHR47636:SF1">
    <property type="entry name" value="TRANSCRIPTIONAL REGULATORY PROTEIN RCO1"/>
    <property type="match status" value="1"/>
</dbReference>
<dbReference type="InterPro" id="IPR001965">
    <property type="entry name" value="Znf_PHD"/>
</dbReference>
<dbReference type="InterPro" id="IPR011011">
    <property type="entry name" value="Znf_FYVE_PHD"/>
</dbReference>
<dbReference type="GO" id="GO:0008270">
    <property type="term" value="F:zinc ion binding"/>
    <property type="evidence" value="ECO:0007669"/>
    <property type="project" value="UniProtKB-KW"/>
</dbReference>
<protein>
    <recommendedName>
        <fullName evidence="6">PHD-type domain-containing protein</fullName>
    </recommendedName>
</protein>
<evidence type="ECO:0000256" key="3">
    <source>
        <dbReference type="ARBA" id="ARBA00022833"/>
    </source>
</evidence>
<dbReference type="PANTHER" id="PTHR47636">
    <property type="entry name" value="TRANSCRIPTIONAL REGULATORY PROTEIN RCO1"/>
    <property type="match status" value="1"/>
</dbReference>
<dbReference type="OrthoDB" id="5876363at2759"/>
<evidence type="ECO:0000256" key="4">
    <source>
        <dbReference type="PROSITE-ProRule" id="PRU00146"/>
    </source>
</evidence>
<dbReference type="InterPro" id="IPR019786">
    <property type="entry name" value="Zinc_finger_PHD-type_CS"/>
</dbReference>
<dbReference type="CDD" id="cd15535">
    <property type="entry name" value="PHD1_Rco1"/>
    <property type="match status" value="1"/>
</dbReference>
<dbReference type="InterPro" id="IPR052819">
    <property type="entry name" value="Chromatin_regulatory_protein"/>
</dbReference>
<dbReference type="InterPro" id="IPR019787">
    <property type="entry name" value="Znf_PHD-finger"/>
</dbReference>
<organism evidence="7 8">
    <name type="scientific">Torulaspora globosa</name>
    <dbReference type="NCBI Taxonomy" id="48254"/>
    <lineage>
        <taxon>Eukaryota</taxon>
        <taxon>Fungi</taxon>
        <taxon>Dikarya</taxon>
        <taxon>Ascomycota</taxon>
        <taxon>Saccharomycotina</taxon>
        <taxon>Saccharomycetes</taxon>
        <taxon>Saccharomycetales</taxon>
        <taxon>Saccharomycetaceae</taxon>
        <taxon>Torulaspora</taxon>
    </lineage>
</organism>
<evidence type="ECO:0000256" key="2">
    <source>
        <dbReference type="ARBA" id="ARBA00022771"/>
    </source>
</evidence>
<keyword evidence="3" id="KW-0862">Zinc</keyword>
<dbReference type="GO" id="GO:0006357">
    <property type="term" value="P:regulation of transcription by RNA polymerase II"/>
    <property type="evidence" value="ECO:0007669"/>
    <property type="project" value="TreeGrafter"/>
</dbReference>